<feature type="transmembrane region" description="Helical" evidence="1">
    <location>
        <begin position="121"/>
        <end position="140"/>
    </location>
</feature>
<evidence type="ECO:0000313" key="3">
    <source>
        <dbReference type="Proteomes" id="UP000253303"/>
    </source>
</evidence>
<gene>
    <name evidence="2" type="ORF">DP939_30645</name>
</gene>
<keyword evidence="1" id="KW-0812">Transmembrane</keyword>
<dbReference type="Proteomes" id="UP000253303">
    <property type="component" value="Unassembled WGS sequence"/>
</dbReference>
<evidence type="ECO:0008006" key="4">
    <source>
        <dbReference type="Google" id="ProtNLM"/>
    </source>
</evidence>
<sequence length="308" mass="32202">MIHRRALLVALPWGLLVIAALLALPLALRSRLPDPMAVHWTLDGVADRTLPFGPAVSLGVAVWGVTWLALLAVAARGTMLSRRQGRMLWWGLLSGGAVFSFGMQLTTVLANLDGAPGAPGLWAVLVMVAASAAGVPAAWLGRGEPDPAPAPAAPPATLRLRPGQSAWVSRATNQWLVVLTICLGFAGLAGSLVIAWAAIPILVVLALGLFTSSVRVKVNDDGVLIGYGWLRWPARRIALSSVDRAWAEDRFPSQVGGWGVRGMPGSSTIMLRGGQCLVIRDTKGGTIAVSVDDAETGASLINALRVAS</sequence>
<keyword evidence="1" id="KW-0472">Membrane</keyword>
<keyword evidence="3" id="KW-1185">Reference proteome</keyword>
<organism evidence="2 3">
    <name type="scientific">Spongiactinospora rosea</name>
    <dbReference type="NCBI Taxonomy" id="2248750"/>
    <lineage>
        <taxon>Bacteria</taxon>
        <taxon>Bacillati</taxon>
        <taxon>Actinomycetota</taxon>
        <taxon>Actinomycetes</taxon>
        <taxon>Streptosporangiales</taxon>
        <taxon>Streptosporangiaceae</taxon>
        <taxon>Spongiactinospora</taxon>
    </lineage>
</organism>
<reference evidence="2 3" key="1">
    <citation type="submission" date="2018-06" db="EMBL/GenBank/DDBJ databases">
        <title>Sphaerisporangium craniellae sp. nov., isolated from a marine sponge in the South China Sea.</title>
        <authorList>
            <person name="Li L."/>
        </authorList>
    </citation>
    <scope>NUCLEOTIDE SEQUENCE [LARGE SCALE GENOMIC DNA]</scope>
    <source>
        <strain evidence="2 3">LHW63015</strain>
    </source>
</reference>
<comment type="caution">
    <text evidence="2">The sequence shown here is derived from an EMBL/GenBank/DDBJ whole genome shotgun (WGS) entry which is preliminary data.</text>
</comment>
<protein>
    <recommendedName>
        <fullName evidence="4">DUF1648 domain-containing protein</fullName>
    </recommendedName>
</protein>
<proteinExistence type="predicted"/>
<name>A0A366LR79_9ACTN</name>
<feature type="transmembrane region" description="Helical" evidence="1">
    <location>
        <begin position="87"/>
        <end position="109"/>
    </location>
</feature>
<feature type="transmembrane region" description="Helical" evidence="1">
    <location>
        <begin position="177"/>
        <end position="210"/>
    </location>
</feature>
<accession>A0A366LR79</accession>
<keyword evidence="1" id="KW-1133">Transmembrane helix</keyword>
<dbReference type="EMBL" id="QMEY01000017">
    <property type="protein sequence ID" value="RBQ16327.1"/>
    <property type="molecule type" value="Genomic_DNA"/>
</dbReference>
<evidence type="ECO:0000313" key="2">
    <source>
        <dbReference type="EMBL" id="RBQ16327.1"/>
    </source>
</evidence>
<evidence type="ECO:0000256" key="1">
    <source>
        <dbReference type="SAM" id="Phobius"/>
    </source>
</evidence>
<feature type="transmembrane region" description="Helical" evidence="1">
    <location>
        <begin position="53"/>
        <end position="75"/>
    </location>
</feature>
<dbReference type="RefSeq" id="WP_113984308.1">
    <property type="nucleotide sequence ID" value="NZ_QMEY01000017.1"/>
</dbReference>
<dbReference type="OrthoDB" id="4303577at2"/>
<dbReference type="AlphaFoldDB" id="A0A366LR79"/>